<dbReference type="SUPFAM" id="SSF54593">
    <property type="entry name" value="Glyoxalase/Bleomycin resistance protein/Dihydroxybiphenyl dioxygenase"/>
    <property type="match status" value="2"/>
</dbReference>
<dbReference type="InterPro" id="IPR029068">
    <property type="entry name" value="Glyas_Bleomycin-R_OHBP_Dase"/>
</dbReference>
<name>A0ABV9KEY8_9RHOB</name>
<gene>
    <name evidence="2" type="ORF">ACFO5X_09130</name>
</gene>
<proteinExistence type="predicted"/>
<protein>
    <submittedName>
        <fullName evidence="2">VOC family protein</fullName>
    </submittedName>
</protein>
<dbReference type="Proteomes" id="UP001595973">
    <property type="component" value="Unassembled WGS sequence"/>
</dbReference>
<feature type="domain" description="Glyoxalase-like" evidence="1">
    <location>
        <begin position="4"/>
        <end position="193"/>
    </location>
</feature>
<dbReference type="EMBL" id="JBHSGI010000005">
    <property type="protein sequence ID" value="MFC4668715.1"/>
    <property type="molecule type" value="Genomic_DNA"/>
</dbReference>
<dbReference type="InterPro" id="IPR025870">
    <property type="entry name" value="Glyoxalase-like_dom"/>
</dbReference>
<dbReference type="Gene3D" id="3.10.180.10">
    <property type="entry name" value="2,3-Dihydroxybiphenyl 1,2-Dioxygenase, domain 1"/>
    <property type="match status" value="1"/>
</dbReference>
<evidence type="ECO:0000259" key="1">
    <source>
        <dbReference type="Pfam" id="PF13468"/>
    </source>
</evidence>
<dbReference type="RefSeq" id="WP_380717053.1">
    <property type="nucleotide sequence ID" value="NZ_JBHSGI010000005.1"/>
</dbReference>
<evidence type="ECO:0000313" key="2">
    <source>
        <dbReference type="EMBL" id="MFC4668715.1"/>
    </source>
</evidence>
<evidence type="ECO:0000313" key="3">
    <source>
        <dbReference type="Proteomes" id="UP001595973"/>
    </source>
</evidence>
<accession>A0ABV9KEY8</accession>
<dbReference type="Pfam" id="PF13468">
    <property type="entry name" value="Glyoxalase_3"/>
    <property type="match status" value="1"/>
</dbReference>
<keyword evidence="3" id="KW-1185">Reference proteome</keyword>
<reference evidence="3" key="1">
    <citation type="journal article" date="2019" name="Int. J. Syst. Evol. Microbiol.">
        <title>The Global Catalogue of Microorganisms (GCM) 10K type strain sequencing project: providing services to taxonomists for standard genome sequencing and annotation.</title>
        <authorList>
            <consortium name="The Broad Institute Genomics Platform"/>
            <consortium name="The Broad Institute Genome Sequencing Center for Infectious Disease"/>
            <person name="Wu L."/>
            <person name="Ma J."/>
        </authorList>
    </citation>
    <scope>NUCLEOTIDE SEQUENCE [LARGE SCALE GENOMIC DNA]</scope>
    <source>
        <strain evidence="3">CGMCC 4.7283</strain>
    </source>
</reference>
<organism evidence="2 3">
    <name type="scientific">Seohaeicola nanhaiensis</name>
    <dbReference type="NCBI Taxonomy" id="1387282"/>
    <lineage>
        <taxon>Bacteria</taxon>
        <taxon>Pseudomonadati</taxon>
        <taxon>Pseudomonadota</taxon>
        <taxon>Alphaproteobacteria</taxon>
        <taxon>Rhodobacterales</taxon>
        <taxon>Roseobacteraceae</taxon>
        <taxon>Seohaeicola</taxon>
    </lineage>
</organism>
<sequence>MTVLDHTGHFIADEPAARRALEALGFAVTPVSVQSVPDPETGGRKPTGTGNICVMLEEGYLELLLHTADTELGREFRATLARRAGLHLLAFGEADAEARHAALSAAGFAMRPLARFARPVETETGEIMARFTVARLERDAMPEGRVQFATHHTPEALWQPRWMAHPNGARALRAALIAAPDPDAAAARYAALLGRPVVAGRIELERGALEFMGEGEAATLAGAQVDPGRSALAGLRIAVADLADMERRAAACGLPSRRMGDALAVPFDPALGGGFWLFEAG</sequence>
<comment type="caution">
    <text evidence="2">The sequence shown here is derived from an EMBL/GenBank/DDBJ whole genome shotgun (WGS) entry which is preliminary data.</text>
</comment>